<dbReference type="Gene3D" id="3.30.70.330">
    <property type="match status" value="3"/>
</dbReference>
<dbReference type="PANTHER" id="PTHR13976">
    <property type="entry name" value="HETEROGENEOUS NUCLEAR RIBONUCLEOPROTEIN-RELATED"/>
    <property type="match status" value="1"/>
</dbReference>
<organism evidence="6 7">
    <name type="scientific">Cordylochernes scorpioides</name>
    <dbReference type="NCBI Taxonomy" id="51811"/>
    <lineage>
        <taxon>Eukaryota</taxon>
        <taxon>Metazoa</taxon>
        <taxon>Ecdysozoa</taxon>
        <taxon>Arthropoda</taxon>
        <taxon>Chelicerata</taxon>
        <taxon>Arachnida</taxon>
        <taxon>Pseudoscorpiones</taxon>
        <taxon>Cheliferoidea</taxon>
        <taxon>Chernetidae</taxon>
        <taxon>Cordylochernes</taxon>
    </lineage>
</organism>
<dbReference type="CDD" id="cd12254">
    <property type="entry name" value="RRM_hnRNPH_ESRPs_RBM12_like"/>
    <property type="match status" value="1"/>
</dbReference>
<dbReference type="SMART" id="SM00360">
    <property type="entry name" value="RRM"/>
    <property type="match status" value="2"/>
</dbReference>
<dbReference type="InterPro" id="IPR012677">
    <property type="entry name" value="Nucleotide-bd_a/b_plait_sf"/>
</dbReference>
<dbReference type="Proteomes" id="UP001235939">
    <property type="component" value="Chromosome 06"/>
</dbReference>
<evidence type="ECO:0000256" key="3">
    <source>
        <dbReference type="PROSITE-ProRule" id="PRU00176"/>
    </source>
</evidence>
<dbReference type="EMBL" id="CP092868">
    <property type="protein sequence ID" value="UYV69080.1"/>
    <property type="molecule type" value="Genomic_DNA"/>
</dbReference>
<keyword evidence="7" id="KW-1185">Reference proteome</keyword>
<gene>
    <name evidence="6" type="ORF">LAZ67_6002301</name>
</gene>
<dbReference type="PROSITE" id="PS50102">
    <property type="entry name" value="RRM"/>
    <property type="match status" value="1"/>
</dbReference>
<evidence type="ECO:0000256" key="2">
    <source>
        <dbReference type="ARBA" id="ARBA00022884"/>
    </source>
</evidence>
<dbReference type="InterPro" id="IPR000504">
    <property type="entry name" value="RRM_dom"/>
</dbReference>
<proteinExistence type="predicted"/>
<keyword evidence="1" id="KW-0677">Repeat</keyword>
<protein>
    <submittedName>
        <fullName evidence="6">GRSF1</fullName>
    </submittedName>
</protein>
<reference evidence="6 7" key="1">
    <citation type="submission" date="2022-01" db="EMBL/GenBank/DDBJ databases">
        <title>A chromosomal length assembly of Cordylochernes scorpioides.</title>
        <authorList>
            <person name="Zeh D."/>
            <person name="Zeh J."/>
        </authorList>
    </citation>
    <scope>NUCLEOTIDE SEQUENCE [LARGE SCALE GENOMIC DNA]</scope>
    <source>
        <strain evidence="6">IN4F17</strain>
        <tissue evidence="6">Whole Body</tissue>
    </source>
</reference>
<evidence type="ECO:0000256" key="4">
    <source>
        <dbReference type="SAM" id="MobiDB-lite"/>
    </source>
</evidence>
<evidence type="ECO:0000256" key="1">
    <source>
        <dbReference type="ARBA" id="ARBA00022737"/>
    </source>
</evidence>
<dbReference type="Pfam" id="PF00076">
    <property type="entry name" value="RRM_1"/>
    <property type="match status" value="1"/>
</dbReference>
<keyword evidence="2 3" id="KW-0694">RNA-binding</keyword>
<evidence type="ECO:0000259" key="5">
    <source>
        <dbReference type="PROSITE" id="PS50102"/>
    </source>
</evidence>
<feature type="compositionally biased region" description="Polar residues" evidence="4">
    <location>
        <begin position="201"/>
        <end position="228"/>
    </location>
</feature>
<name>A0ABY6KND5_9ARAC</name>
<feature type="compositionally biased region" description="Basic and acidic residues" evidence="4">
    <location>
        <begin position="338"/>
        <end position="350"/>
    </location>
</feature>
<dbReference type="InterPro" id="IPR050666">
    <property type="entry name" value="ESRP"/>
</dbReference>
<dbReference type="SUPFAM" id="SSF54928">
    <property type="entry name" value="RNA-binding domain, RBD"/>
    <property type="match status" value="3"/>
</dbReference>
<feature type="domain" description="RRM" evidence="5">
    <location>
        <begin position="90"/>
        <end position="167"/>
    </location>
</feature>
<evidence type="ECO:0000313" key="6">
    <source>
        <dbReference type="EMBL" id="UYV69080.1"/>
    </source>
</evidence>
<evidence type="ECO:0000313" key="7">
    <source>
        <dbReference type="Proteomes" id="UP001235939"/>
    </source>
</evidence>
<accession>A0ABY6KND5</accession>
<dbReference type="InterPro" id="IPR035979">
    <property type="entry name" value="RBD_domain_sf"/>
</dbReference>
<feature type="region of interest" description="Disordered" evidence="4">
    <location>
        <begin position="333"/>
        <end position="361"/>
    </location>
</feature>
<sequence length="361" mass="42104">MEGCFIAKIRGLPWGTKEEKVLRFFEGCNILGGEEGVHLETYMDKPTGNSFNEEELNKGVSRHKNYLGKRYIEVFRSTREDMILRIPIETCVRVRGLYFHSTENDVVEFFKNIPIAPNGIILQKNSDGRSNGIGFIDFMNLKGVEAALKLHKEKMGQRYIEVFKCTREDFRRERFPTYAMQPFQGPMQARPYYQPYDRPSPFQSQYDRPSPFQSQYDRPSSFQSQYDRPSQSQFFTEPEWSAPSMRNAPVHRVKMRGLPFQVQREEINQFFHPLNFRHFQMDTGSNGRPNGNGEVIFGSHEEALDAMGRNKNYIQTRYVELYLDSQPGSKILQMTSRKAKDDNWDRRAESSKGSLEMGKES</sequence>
<feature type="region of interest" description="Disordered" evidence="4">
    <location>
        <begin position="188"/>
        <end position="228"/>
    </location>
</feature>